<comment type="caution">
    <text evidence="1">The sequence shown here is derived from an EMBL/GenBank/DDBJ whole genome shotgun (WGS) entry which is preliminary data.</text>
</comment>
<dbReference type="Proteomes" id="UP001458880">
    <property type="component" value="Unassembled WGS sequence"/>
</dbReference>
<gene>
    <name evidence="1" type="ORF">QE152_g32224</name>
</gene>
<accession>A0AAW1J010</accession>
<reference evidence="1 2" key="1">
    <citation type="journal article" date="2024" name="BMC Genomics">
        <title>De novo assembly and annotation of Popillia japonica's genome with initial clues to its potential as an invasive pest.</title>
        <authorList>
            <person name="Cucini C."/>
            <person name="Boschi S."/>
            <person name="Funari R."/>
            <person name="Cardaioli E."/>
            <person name="Iannotti N."/>
            <person name="Marturano G."/>
            <person name="Paoli F."/>
            <person name="Bruttini M."/>
            <person name="Carapelli A."/>
            <person name="Frati F."/>
            <person name="Nardi F."/>
        </authorList>
    </citation>
    <scope>NUCLEOTIDE SEQUENCE [LARGE SCALE GENOMIC DNA]</scope>
    <source>
        <strain evidence="1">DMR45628</strain>
    </source>
</reference>
<dbReference type="AlphaFoldDB" id="A0AAW1J010"/>
<proteinExistence type="predicted"/>
<organism evidence="1 2">
    <name type="scientific">Popillia japonica</name>
    <name type="common">Japanese beetle</name>
    <dbReference type="NCBI Taxonomy" id="7064"/>
    <lineage>
        <taxon>Eukaryota</taxon>
        <taxon>Metazoa</taxon>
        <taxon>Ecdysozoa</taxon>
        <taxon>Arthropoda</taxon>
        <taxon>Hexapoda</taxon>
        <taxon>Insecta</taxon>
        <taxon>Pterygota</taxon>
        <taxon>Neoptera</taxon>
        <taxon>Endopterygota</taxon>
        <taxon>Coleoptera</taxon>
        <taxon>Polyphaga</taxon>
        <taxon>Scarabaeiformia</taxon>
        <taxon>Scarabaeidae</taxon>
        <taxon>Rutelinae</taxon>
        <taxon>Popillia</taxon>
    </lineage>
</organism>
<name>A0AAW1J010_POPJA</name>
<evidence type="ECO:0000313" key="1">
    <source>
        <dbReference type="EMBL" id="KAK9695953.1"/>
    </source>
</evidence>
<evidence type="ECO:0000313" key="2">
    <source>
        <dbReference type="Proteomes" id="UP001458880"/>
    </source>
</evidence>
<keyword evidence="2" id="KW-1185">Reference proteome</keyword>
<protein>
    <submittedName>
        <fullName evidence="1">Uncharacterized protein</fullName>
    </submittedName>
</protein>
<dbReference type="EMBL" id="JASPKY010000466">
    <property type="protein sequence ID" value="KAK9695953.1"/>
    <property type="molecule type" value="Genomic_DNA"/>
</dbReference>
<sequence length="70" mass="8356">MPNYCFDNLSTLIRNQTFKIVEIKRFQSLSPTTQHSNLMLFPHPMIIFNSYKVKINSRIQTRCGQLFLQY</sequence>